<dbReference type="WBParaSite" id="nRc.2.0.1.t20915-RA">
    <property type="protein sequence ID" value="nRc.2.0.1.t20915-RA"/>
    <property type="gene ID" value="nRc.2.0.1.g20915"/>
</dbReference>
<reference evidence="2" key="1">
    <citation type="submission" date="2022-11" db="UniProtKB">
        <authorList>
            <consortium name="WormBaseParasite"/>
        </authorList>
    </citation>
    <scope>IDENTIFICATION</scope>
</reference>
<organism evidence="1 2">
    <name type="scientific">Romanomermis culicivorax</name>
    <name type="common">Nematode worm</name>
    <dbReference type="NCBI Taxonomy" id="13658"/>
    <lineage>
        <taxon>Eukaryota</taxon>
        <taxon>Metazoa</taxon>
        <taxon>Ecdysozoa</taxon>
        <taxon>Nematoda</taxon>
        <taxon>Enoplea</taxon>
        <taxon>Dorylaimia</taxon>
        <taxon>Mermithida</taxon>
        <taxon>Mermithoidea</taxon>
        <taxon>Mermithidae</taxon>
        <taxon>Romanomermis</taxon>
    </lineage>
</organism>
<name>A0A915J457_ROMCU</name>
<evidence type="ECO:0000313" key="2">
    <source>
        <dbReference type="WBParaSite" id="nRc.2.0.1.t20915-RA"/>
    </source>
</evidence>
<keyword evidence="1" id="KW-1185">Reference proteome</keyword>
<dbReference type="AlphaFoldDB" id="A0A915J457"/>
<proteinExistence type="predicted"/>
<sequence>MSTTIAVGSAEDCDAFLVLIVGPLSERRPPQQKNWSHFSAKNCKICGGGSDDRFLFNAFANKVTIKLDTYNLHILGTCDPAPRANFCKPNWNVKICTKRVNILAIIWFFIEPTNGDARNKTIQTIRGKQISSFKMGEKRSDSKHIFNGAPSRLMVKSTANKDQRYFLIVTWDPGNLDL</sequence>
<dbReference type="Proteomes" id="UP000887565">
    <property type="component" value="Unplaced"/>
</dbReference>
<accession>A0A915J457</accession>
<evidence type="ECO:0000313" key="1">
    <source>
        <dbReference type="Proteomes" id="UP000887565"/>
    </source>
</evidence>
<protein>
    <submittedName>
        <fullName evidence="2">Uncharacterized protein</fullName>
    </submittedName>
</protein>